<dbReference type="RefSeq" id="WP_109984822.1">
    <property type="nucleotide sequence ID" value="NZ_QGTD01000011.1"/>
</dbReference>
<evidence type="ECO:0000256" key="3">
    <source>
        <dbReference type="ARBA" id="ARBA00022989"/>
    </source>
</evidence>
<evidence type="ECO:0000313" key="7">
    <source>
        <dbReference type="EMBL" id="PWU68046.1"/>
    </source>
</evidence>
<evidence type="ECO:0000313" key="8">
    <source>
        <dbReference type="Proteomes" id="UP000245624"/>
    </source>
</evidence>
<dbReference type="EMBL" id="QGTD01000011">
    <property type="protein sequence ID" value="PWU68046.1"/>
    <property type="molecule type" value="Genomic_DNA"/>
</dbReference>
<dbReference type="OrthoDB" id="2679475at2"/>
<dbReference type="Pfam" id="PF06803">
    <property type="entry name" value="DUF1232"/>
    <property type="match status" value="1"/>
</dbReference>
<feature type="transmembrane region" description="Helical" evidence="5">
    <location>
        <begin position="31"/>
        <end position="49"/>
    </location>
</feature>
<keyword evidence="2 5" id="KW-0812">Transmembrane</keyword>
<evidence type="ECO:0000256" key="2">
    <source>
        <dbReference type="ARBA" id="ARBA00022692"/>
    </source>
</evidence>
<dbReference type="InterPro" id="IPR010652">
    <property type="entry name" value="DUF1232"/>
</dbReference>
<dbReference type="Proteomes" id="UP000245624">
    <property type="component" value="Unassembled WGS sequence"/>
</dbReference>
<accession>A0A317KXJ8</accession>
<evidence type="ECO:0000256" key="4">
    <source>
        <dbReference type="ARBA" id="ARBA00023136"/>
    </source>
</evidence>
<evidence type="ECO:0000259" key="6">
    <source>
        <dbReference type="Pfam" id="PF06803"/>
    </source>
</evidence>
<evidence type="ECO:0000256" key="1">
    <source>
        <dbReference type="ARBA" id="ARBA00004127"/>
    </source>
</evidence>
<keyword evidence="8" id="KW-1185">Reference proteome</keyword>
<feature type="domain" description="DUF1232" evidence="6">
    <location>
        <begin position="36"/>
        <end position="70"/>
    </location>
</feature>
<gene>
    <name evidence="7" type="ORF">DLJ74_13200</name>
</gene>
<dbReference type="AlphaFoldDB" id="A0A317KXJ8"/>
<name>A0A317KXJ8_9BACI</name>
<dbReference type="GO" id="GO:0012505">
    <property type="term" value="C:endomembrane system"/>
    <property type="evidence" value="ECO:0007669"/>
    <property type="project" value="UniProtKB-SubCell"/>
</dbReference>
<evidence type="ECO:0000256" key="5">
    <source>
        <dbReference type="SAM" id="Phobius"/>
    </source>
</evidence>
<sequence>MRFWRRLMFIFKFHRSIPFFKDFFISNEITIGKKLISILLIVGYIIFPFDAIPDFLLFFGVLDDVMVATLILQQIVKMAPASLKEKYKVNLP</sequence>
<dbReference type="PIRSF" id="PIRSF029962">
    <property type="entry name" value="UCP029962"/>
    <property type="match status" value="1"/>
</dbReference>
<keyword evidence="3 5" id="KW-1133">Transmembrane helix</keyword>
<organism evidence="7 8">
    <name type="scientific">Gracilibacillus dipsosauri</name>
    <dbReference type="NCBI Taxonomy" id="178340"/>
    <lineage>
        <taxon>Bacteria</taxon>
        <taxon>Bacillati</taxon>
        <taxon>Bacillota</taxon>
        <taxon>Bacilli</taxon>
        <taxon>Bacillales</taxon>
        <taxon>Bacillaceae</taxon>
        <taxon>Gracilibacillus</taxon>
    </lineage>
</organism>
<comment type="caution">
    <text evidence="7">The sequence shown here is derived from an EMBL/GenBank/DDBJ whole genome shotgun (WGS) entry which is preliminary data.</text>
</comment>
<proteinExistence type="predicted"/>
<dbReference type="InterPro" id="IPR016941">
    <property type="entry name" value="UCP029962"/>
</dbReference>
<protein>
    <recommendedName>
        <fullName evidence="6">DUF1232 domain-containing protein</fullName>
    </recommendedName>
</protein>
<reference evidence="7 8" key="1">
    <citation type="submission" date="2018-05" db="EMBL/GenBank/DDBJ databases">
        <title>Genomic analysis of Gracilibacillus dipsosauri DD1 reveals novel features of a salt-tolerant amylase.</title>
        <authorList>
            <person name="Deutch C.E."/>
            <person name="Yang S."/>
        </authorList>
    </citation>
    <scope>NUCLEOTIDE SEQUENCE [LARGE SCALE GENOMIC DNA]</scope>
    <source>
        <strain evidence="7 8">DD1</strain>
    </source>
</reference>
<keyword evidence="4 5" id="KW-0472">Membrane</keyword>
<comment type="subcellular location">
    <subcellularLocation>
        <location evidence="1">Endomembrane system</location>
        <topology evidence="1">Multi-pass membrane protein</topology>
    </subcellularLocation>
</comment>